<keyword evidence="2" id="KW-1133">Transmembrane helix</keyword>
<dbReference type="RefSeq" id="WP_141817794.1">
    <property type="nucleotide sequence ID" value="NZ_VFPU01000001.1"/>
</dbReference>
<gene>
    <name evidence="3" type="ORF">FB476_0996</name>
</gene>
<dbReference type="EMBL" id="VFPU01000001">
    <property type="protein sequence ID" value="TQM96133.1"/>
    <property type="molecule type" value="Genomic_DNA"/>
</dbReference>
<feature type="region of interest" description="Disordered" evidence="1">
    <location>
        <begin position="511"/>
        <end position="556"/>
    </location>
</feature>
<feature type="transmembrane region" description="Helical" evidence="2">
    <location>
        <begin position="237"/>
        <end position="264"/>
    </location>
</feature>
<feature type="transmembrane region" description="Helical" evidence="2">
    <location>
        <begin position="35"/>
        <end position="55"/>
    </location>
</feature>
<dbReference type="AlphaFoldDB" id="A0A543KM18"/>
<evidence type="ECO:0000256" key="1">
    <source>
        <dbReference type="SAM" id="MobiDB-lite"/>
    </source>
</evidence>
<feature type="transmembrane region" description="Helical" evidence="2">
    <location>
        <begin position="455"/>
        <end position="474"/>
    </location>
</feature>
<evidence type="ECO:0008006" key="5">
    <source>
        <dbReference type="Google" id="ProtNLM"/>
    </source>
</evidence>
<feature type="transmembrane region" description="Helical" evidence="2">
    <location>
        <begin position="208"/>
        <end position="225"/>
    </location>
</feature>
<protein>
    <recommendedName>
        <fullName evidence="5">Dolichyl-phosphate-mannose-protein mannosyltransferase</fullName>
    </recommendedName>
</protein>
<comment type="caution">
    <text evidence="3">The sequence shown here is derived from an EMBL/GenBank/DDBJ whole genome shotgun (WGS) entry which is preliminary data.</text>
</comment>
<evidence type="ECO:0000256" key="2">
    <source>
        <dbReference type="SAM" id="Phobius"/>
    </source>
</evidence>
<organism evidence="3 4">
    <name type="scientific">Ornithinimicrobium humiphilum</name>
    <dbReference type="NCBI Taxonomy" id="125288"/>
    <lineage>
        <taxon>Bacteria</taxon>
        <taxon>Bacillati</taxon>
        <taxon>Actinomycetota</taxon>
        <taxon>Actinomycetes</taxon>
        <taxon>Micrococcales</taxon>
        <taxon>Ornithinimicrobiaceae</taxon>
        <taxon>Ornithinimicrobium</taxon>
    </lineage>
</organism>
<reference evidence="3 4" key="1">
    <citation type="submission" date="2019-06" db="EMBL/GenBank/DDBJ databases">
        <title>Sequencing the genomes of 1000 actinobacteria strains.</title>
        <authorList>
            <person name="Klenk H.-P."/>
        </authorList>
    </citation>
    <scope>NUCLEOTIDE SEQUENCE [LARGE SCALE GENOMIC DNA]</scope>
    <source>
        <strain evidence="3 4">DSM 12362</strain>
    </source>
</reference>
<feature type="transmembrane region" description="Helical" evidence="2">
    <location>
        <begin position="148"/>
        <end position="171"/>
    </location>
</feature>
<feature type="transmembrane region" description="Helical" evidence="2">
    <location>
        <begin position="7"/>
        <end position="29"/>
    </location>
</feature>
<dbReference type="Proteomes" id="UP000315133">
    <property type="component" value="Unassembled WGS sequence"/>
</dbReference>
<feature type="transmembrane region" description="Helical" evidence="2">
    <location>
        <begin position="480"/>
        <end position="501"/>
    </location>
</feature>
<dbReference type="OrthoDB" id="4923806at2"/>
<evidence type="ECO:0000313" key="4">
    <source>
        <dbReference type="Proteomes" id="UP000315133"/>
    </source>
</evidence>
<proteinExistence type="predicted"/>
<keyword evidence="2" id="KW-0472">Membrane</keyword>
<feature type="compositionally biased region" description="Basic and acidic residues" evidence="1">
    <location>
        <begin position="543"/>
        <end position="556"/>
    </location>
</feature>
<keyword evidence="4" id="KW-1185">Reference proteome</keyword>
<sequence length="556" mass="58568">MGNLEAPLGWVTRALGLLLAAVALTALVAPRNTWFVLPPVVVWVSTAAVLLLVAVGRRPARAAAGLVARRPGTCVALGTVVGGALTALHLPLALVDFGWDARSVYWAAERWVQGTEQTAAGLEYFAKFPNNIPLLAYEGTVLRVGAGLGLSSTSALLAAQLGCVLVILWCLGSTLVRLGRPGAVWPVQALTTMLLGLNANLSMPYSDVPAAAAVAVALWAAVRAGTGAGRRWWAPALLALVVAVAFKAYAVALAVGALALVPGLVRRKGVLVATGTVLLAGAGLVAGVMTLHGVAARAVDLTAGTRATAEPAYPPLHFLGMGTYDSGDPSPTRTYGGWSEKYVRATGGELDPQAREAMLRRMVRDQIVERGVAGNVSFFARKVAWTWGDGTFWAFGEGTDKDAVGALGPEWSSAQRWFVGSGEPYQRWTAPVTQGVWVATLLLTAVGAWRSRDRAWVPVCALGLVTLTAYLTLFESRPRYLVALLPLLLLLTGLTTGRVVALRADSRQHASAQSGMRWESDPGRGTVVARTDDPGQGLQRSSTDVDRRDSPRGTYG</sequence>
<feature type="transmembrane region" description="Helical" evidence="2">
    <location>
        <begin position="270"/>
        <end position="291"/>
    </location>
</feature>
<keyword evidence="2" id="KW-0812">Transmembrane</keyword>
<name>A0A543KM18_9MICO</name>
<feature type="transmembrane region" description="Helical" evidence="2">
    <location>
        <begin position="75"/>
        <end position="95"/>
    </location>
</feature>
<evidence type="ECO:0000313" key="3">
    <source>
        <dbReference type="EMBL" id="TQM96133.1"/>
    </source>
</evidence>
<accession>A0A543KM18</accession>